<dbReference type="Gene3D" id="2.40.320.10">
    <property type="entry name" value="Hypothetical Protein Pfu-838710-001"/>
    <property type="match status" value="1"/>
</dbReference>
<dbReference type="SUPFAM" id="SSF55154">
    <property type="entry name" value="CYTH-like phosphatases"/>
    <property type="match status" value="1"/>
</dbReference>
<dbReference type="SMART" id="SM00880">
    <property type="entry name" value="CHAD"/>
    <property type="match status" value="1"/>
</dbReference>
<evidence type="ECO:0000313" key="2">
    <source>
        <dbReference type="EMBL" id="THG33223.1"/>
    </source>
</evidence>
<dbReference type="PROSITE" id="PS51708">
    <property type="entry name" value="CHAD"/>
    <property type="match status" value="1"/>
</dbReference>
<dbReference type="SMART" id="SM01118">
    <property type="entry name" value="CYTH"/>
    <property type="match status" value="1"/>
</dbReference>
<dbReference type="OrthoDB" id="9777271at2"/>
<dbReference type="InterPro" id="IPR033469">
    <property type="entry name" value="CYTH-like_dom_sf"/>
</dbReference>
<accession>A0A4S4FRF6</accession>
<sequence>MVTEHLERETTYSATPELQLPDLTGIVPPGGRLDVAAHHLSSAYFDTSGRDLLVNRVTLRRRTGSTDTGWHLKLPASDDGTARHELGVPLTSGDEVPRELSDLVLGLRRGSPLVPLVTITTERTTHRIVDADGLLLVEIADDTVSAVAPEAGGARVSGWREIEAELGSAAPADLLRTIDAMLTRAGATESASPSKVATALGTPTRRRKLKKARTAGEVLRRYIAEQDADILTGELAIRRGENSIHHVRVATRRLRSTLRIFARHLDADRAQSLDADLSWFADLLGEVRDRDVQRSRFVESIAALPDEVVLGSVAEQIDAQLSAEEEQHRAALLDAMRGPRYLGMLQEVRLWATAPPVTKAAAGKPDVLAKDVRSAGKKVTKHLTAGIRSESDEELHKARKAGKRARYAAELAADVLGKKGVASVHRYKKLQDLLGEHQDAVVAAELLIRLANAAPTEMPTFTYGVLHERELARAAASVARARRWAKKHSR</sequence>
<keyword evidence="3" id="KW-1185">Reference proteome</keyword>
<evidence type="ECO:0000313" key="3">
    <source>
        <dbReference type="Proteomes" id="UP000309133"/>
    </source>
</evidence>
<dbReference type="EMBL" id="SSSM01000001">
    <property type="protein sequence ID" value="THG33223.1"/>
    <property type="molecule type" value="Genomic_DNA"/>
</dbReference>
<dbReference type="RefSeq" id="WP_136426004.1">
    <property type="nucleotide sequence ID" value="NZ_SSSM01000001.1"/>
</dbReference>
<comment type="caution">
    <text evidence="2">The sequence shown here is derived from an EMBL/GenBank/DDBJ whole genome shotgun (WGS) entry which is preliminary data.</text>
</comment>
<dbReference type="Pfam" id="PF05235">
    <property type="entry name" value="CHAD"/>
    <property type="match status" value="1"/>
</dbReference>
<dbReference type="PANTHER" id="PTHR39339:SF1">
    <property type="entry name" value="CHAD DOMAIN-CONTAINING PROTEIN"/>
    <property type="match status" value="1"/>
</dbReference>
<dbReference type="InterPro" id="IPR023577">
    <property type="entry name" value="CYTH_domain"/>
</dbReference>
<dbReference type="PANTHER" id="PTHR39339">
    <property type="entry name" value="SLR1444 PROTEIN"/>
    <property type="match status" value="1"/>
</dbReference>
<organism evidence="2 3">
    <name type="scientific">Naasia lichenicola</name>
    <dbReference type="NCBI Taxonomy" id="2565933"/>
    <lineage>
        <taxon>Bacteria</taxon>
        <taxon>Bacillati</taxon>
        <taxon>Actinomycetota</taxon>
        <taxon>Actinomycetes</taxon>
        <taxon>Micrococcales</taxon>
        <taxon>Microbacteriaceae</taxon>
        <taxon>Naasia</taxon>
    </lineage>
</organism>
<gene>
    <name evidence="2" type="ORF">E6C64_02390</name>
</gene>
<dbReference type="InterPro" id="IPR007899">
    <property type="entry name" value="CHAD_dom"/>
</dbReference>
<evidence type="ECO:0000259" key="1">
    <source>
        <dbReference type="PROSITE" id="PS51708"/>
    </source>
</evidence>
<dbReference type="Pfam" id="PF01928">
    <property type="entry name" value="CYTH"/>
    <property type="match status" value="1"/>
</dbReference>
<dbReference type="InterPro" id="IPR038186">
    <property type="entry name" value="CHAD_dom_sf"/>
</dbReference>
<dbReference type="Gene3D" id="1.40.20.10">
    <property type="entry name" value="CHAD domain"/>
    <property type="match status" value="1"/>
</dbReference>
<protein>
    <submittedName>
        <fullName evidence="2">CYTH and CHAD domain-containing protein</fullName>
    </submittedName>
</protein>
<dbReference type="AlphaFoldDB" id="A0A4S4FRF6"/>
<reference evidence="2 3" key="1">
    <citation type="submission" date="2019-04" db="EMBL/GenBank/DDBJ databases">
        <authorList>
            <person name="Jiang L."/>
        </authorList>
    </citation>
    <scope>NUCLEOTIDE SEQUENCE [LARGE SCALE GENOMIC DNA]</scope>
    <source>
        <strain evidence="2 3">YIM 131853</strain>
    </source>
</reference>
<dbReference type="Proteomes" id="UP000309133">
    <property type="component" value="Unassembled WGS sequence"/>
</dbReference>
<name>A0A4S4FRF6_9MICO</name>
<proteinExistence type="predicted"/>
<feature type="domain" description="CHAD" evidence="1">
    <location>
        <begin position="212"/>
        <end position="490"/>
    </location>
</feature>
<dbReference type="CDD" id="cd07374">
    <property type="entry name" value="CYTH-like_Pase"/>
    <property type="match status" value="1"/>
</dbReference>